<dbReference type="Gene3D" id="1.10.1130.10">
    <property type="entry name" value="Flavocytochrome C3, Chain A"/>
    <property type="match status" value="1"/>
</dbReference>
<proteinExistence type="predicted"/>
<dbReference type="AlphaFoldDB" id="A0A3B1CX09"/>
<dbReference type="EMBL" id="UOGE01000089">
    <property type="protein sequence ID" value="VAX23765.1"/>
    <property type="molecule type" value="Genomic_DNA"/>
</dbReference>
<name>A0A3B1CX09_9ZZZZ</name>
<dbReference type="InterPro" id="IPR036280">
    <property type="entry name" value="Multihaem_cyt_sf"/>
</dbReference>
<accession>A0A3B1CX09</accession>
<feature type="domain" description="Cytochrome c-552/4" evidence="1">
    <location>
        <begin position="37"/>
        <end position="119"/>
    </location>
</feature>
<organism evidence="2">
    <name type="scientific">hydrothermal vent metagenome</name>
    <dbReference type="NCBI Taxonomy" id="652676"/>
    <lineage>
        <taxon>unclassified sequences</taxon>
        <taxon>metagenomes</taxon>
        <taxon>ecological metagenomes</taxon>
    </lineage>
</organism>
<dbReference type="InterPro" id="IPR023155">
    <property type="entry name" value="Cyt_c-552/4"/>
</dbReference>
<gene>
    <name evidence="2" type="ORF">MNBD_NITROSPINAE02-1799</name>
</gene>
<dbReference type="Pfam" id="PF13435">
    <property type="entry name" value="Cytochrome_C554"/>
    <property type="match status" value="1"/>
</dbReference>
<evidence type="ECO:0000313" key="2">
    <source>
        <dbReference type="EMBL" id="VAX23765.1"/>
    </source>
</evidence>
<evidence type="ECO:0000259" key="1">
    <source>
        <dbReference type="Pfam" id="PF13435"/>
    </source>
</evidence>
<protein>
    <recommendedName>
        <fullName evidence="1">Cytochrome c-552/4 domain-containing protein</fullName>
    </recommendedName>
</protein>
<sequence>MLKIICFATVLAGATFFTLSVQNLAEARSYSYTGNKSCEECHEKIYKSWEQSLHANAFDVLKAGARKKAKKEAGLKADTDFSTDRSCMKCHALGFDAGGYSMESPDDNWTGIGCESCHGAAEKYLALHAKKNLKKRKRKLKQAGMKDPYKGKTVCGRCHTHRDSPFKFREEGRDRDWKDPKLAKTYHLVE</sequence>
<dbReference type="SUPFAM" id="SSF48695">
    <property type="entry name" value="Multiheme cytochromes"/>
    <property type="match status" value="1"/>
</dbReference>
<reference evidence="2" key="1">
    <citation type="submission" date="2018-06" db="EMBL/GenBank/DDBJ databases">
        <authorList>
            <person name="Zhirakovskaya E."/>
        </authorList>
    </citation>
    <scope>NUCLEOTIDE SEQUENCE</scope>
</reference>